<comment type="caution">
    <text evidence="1">The sequence shown here is derived from an EMBL/GenBank/DDBJ whole genome shotgun (WGS) entry which is preliminary data.</text>
</comment>
<name>A0A6F9Y7L1_9LACO</name>
<dbReference type="EMBL" id="BLAP01000070">
    <property type="protein sequence ID" value="GET13563.1"/>
    <property type="molecule type" value="Genomic_DNA"/>
</dbReference>
<proteinExistence type="predicted"/>
<gene>
    <name evidence="1" type="ORF">SN811_20630</name>
</gene>
<evidence type="ECO:0000313" key="1">
    <source>
        <dbReference type="EMBL" id="GET13563.1"/>
    </source>
</evidence>
<reference evidence="1" key="1">
    <citation type="submission" date="2019-10" db="EMBL/GenBank/DDBJ databases">
        <title>Lactobacillus agilis SN811 Whole Genome Sequencing Project.</title>
        <authorList>
            <person name="Suzuki S."/>
            <person name="Endo A."/>
            <person name="Maeno S."/>
            <person name="Shiwa Y."/>
            <person name="Matsutani M."/>
            <person name="Kajikawa A."/>
        </authorList>
    </citation>
    <scope>NUCLEOTIDE SEQUENCE</scope>
    <source>
        <strain evidence="1">SN811</strain>
    </source>
</reference>
<organism evidence="1">
    <name type="scientific">Ligilactobacillus agilis</name>
    <dbReference type="NCBI Taxonomy" id="1601"/>
    <lineage>
        <taxon>Bacteria</taxon>
        <taxon>Bacillati</taxon>
        <taxon>Bacillota</taxon>
        <taxon>Bacilli</taxon>
        <taxon>Lactobacillales</taxon>
        <taxon>Lactobacillaceae</taxon>
        <taxon>Ligilactobacillus</taxon>
    </lineage>
</organism>
<sequence>MNFENYYNTLSSHQDEINQINHLYLNITSKGLIMDEMPHVEPYKKSDRALFVPAKLKFTKYKYQCNSDNTIHHFSSILYKLIFSFF</sequence>
<accession>A0A6F9Y7L1</accession>
<dbReference type="AlphaFoldDB" id="A0A6F9Y7L1"/>
<dbReference type="Proteomes" id="UP000494160">
    <property type="component" value="Unassembled WGS sequence"/>
</dbReference>
<protein>
    <submittedName>
        <fullName evidence="1">Uncharacterized protein</fullName>
    </submittedName>
</protein>